<keyword evidence="2" id="KW-1185">Reference proteome</keyword>
<sequence>MDILATSRVPDELQTLSRHAALTSYVAGEVIEFASRADLGLIAAGQARMERAHGPSITLAAPSVLLRSETDSARATAEDDLYVLPLSYETCAALVARHKACRDLFFAAMTGRIRLFHTHQSPLIPAYPVVLH</sequence>
<reference evidence="1 2" key="1">
    <citation type="submission" date="2017-01" db="EMBL/GenBank/DDBJ databases">
        <title>Complete genome of Tateyamaria omphalii DOK1-4 isolated from seawater in Dokdo.</title>
        <authorList>
            <person name="Kim J.H."/>
            <person name="Chi W.-J."/>
        </authorList>
    </citation>
    <scope>NUCLEOTIDE SEQUENCE [LARGE SCALE GENOMIC DNA]</scope>
    <source>
        <strain evidence="1 2">DOK1-4</strain>
    </source>
</reference>
<organism evidence="1 2">
    <name type="scientific">Tateyamaria omphalii</name>
    <dbReference type="NCBI Taxonomy" id="299262"/>
    <lineage>
        <taxon>Bacteria</taxon>
        <taxon>Pseudomonadati</taxon>
        <taxon>Pseudomonadota</taxon>
        <taxon>Alphaproteobacteria</taxon>
        <taxon>Rhodobacterales</taxon>
        <taxon>Roseobacteraceae</taxon>
        <taxon>Tateyamaria</taxon>
    </lineage>
</organism>
<evidence type="ECO:0000313" key="1">
    <source>
        <dbReference type="EMBL" id="APX12021.1"/>
    </source>
</evidence>
<gene>
    <name evidence="1" type="ORF">BWR18_10270</name>
</gene>
<evidence type="ECO:0000313" key="2">
    <source>
        <dbReference type="Proteomes" id="UP000186336"/>
    </source>
</evidence>
<dbReference type="AlphaFoldDB" id="A0A1P8MVH3"/>
<proteinExistence type="predicted"/>
<dbReference type="RefSeq" id="WP_076627999.1">
    <property type="nucleotide sequence ID" value="NZ_CP019312.1"/>
</dbReference>
<dbReference type="KEGG" id="tom:BWR18_10270"/>
<dbReference type="OrthoDB" id="7854451at2"/>
<name>A0A1P8MVH3_9RHOB</name>
<dbReference type="STRING" id="299262.BWR18_10270"/>
<protein>
    <submittedName>
        <fullName evidence="1">Uncharacterized protein</fullName>
    </submittedName>
</protein>
<dbReference type="Proteomes" id="UP000186336">
    <property type="component" value="Chromosome"/>
</dbReference>
<dbReference type="EMBL" id="CP019312">
    <property type="protein sequence ID" value="APX12021.1"/>
    <property type="molecule type" value="Genomic_DNA"/>
</dbReference>
<accession>A0A1P8MVH3</accession>